<feature type="compositionally biased region" description="Basic and acidic residues" evidence="6">
    <location>
        <begin position="439"/>
        <end position="452"/>
    </location>
</feature>
<dbReference type="GO" id="GO:0071013">
    <property type="term" value="C:catalytic step 2 spliceosome"/>
    <property type="evidence" value="ECO:0007669"/>
    <property type="project" value="TreeGrafter"/>
</dbReference>
<keyword evidence="9" id="KW-1185">Reference proteome</keyword>
<feature type="region of interest" description="Disordered" evidence="6">
    <location>
        <begin position="309"/>
        <end position="460"/>
    </location>
</feature>
<keyword evidence="5" id="KW-0539">Nucleus</keyword>
<accession>A0A811SHJ6</accession>
<sequence>MASDEFISLEAPCEVDAKDEGGDIQVKAPDVNGAEPLASELQPEGESGVVGSNPKPSAGNLDLEEGQVEDMDIADDDIVVGKDQLSDASIQPQTSILAAVQTVIGFEVKLNKGDRTENAPIYESNSVSVEESPSRGVKRARVESKEPSIRVIYTDLTRKAKESMQLMQQWSEWQTRRQHHLKEAVEGTLESGEETYYPALHVGSEKSCAVSFWVDNQAKESDTVDDDTVPLYDREFTLGSTPLGDSSNTERMVESHCKINYFLQENDPPPWLHRMRELGYPPGYLDVVDDEDKPSGITIFGDGEVKLEHEEGELSEQAEASPPKKRMTVEFPGINAPIPENGDQWLWGSAPPQSSGRYHSLDSRDYRDRGPPGADHYSSRYHSHDYGPLSPSLGRSHSDRGWRSPPRYDNLPADDGSCTPHSYPSRQYSGHYSSSSEMSSRHSRDRDRDRHDSRHYHHRR</sequence>
<evidence type="ECO:0000256" key="2">
    <source>
        <dbReference type="ARBA" id="ARBA00022723"/>
    </source>
</evidence>
<dbReference type="GO" id="GO:0003723">
    <property type="term" value="F:RNA binding"/>
    <property type="evidence" value="ECO:0007669"/>
    <property type="project" value="TreeGrafter"/>
</dbReference>
<dbReference type="Pfam" id="PF04046">
    <property type="entry name" value="PSP"/>
    <property type="match status" value="1"/>
</dbReference>
<feature type="compositionally biased region" description="Low complexity" evidence="6">
    <location>
        <begin position="425"/>
        <end position="438"/>
    </location>
</feature>
<comment type="subcellular location">
    <subcellularLocation>
        <location evidence="1">Nucleus</location>
    </subcellularLocation>
</comment>
<evidence type="ECO:0000256" key="6">
    <source>
        <dbReference type="SAM" id="MobiDB-lite"/>
    </source>
</evidence>
<feature type="region of interest" description="Disordered" evidence="6">
    <location>
        <begin position="29"/>
        <end position="62"/>
    </location>
</feature>
<keyword evidence="4" id="KW-0862">Zinc</keyword>
<reference evidence="8" key="1">
    <citation type="submission" date="2020-10" db="EMBL/GenBank/DDBJ databases">
        <authorList>
            <person name="Han B."/>
            <person name="Lu T."/>
            <person name="Zhao Q."/>
            <person name="Huang X."/>
            <person name="Zhao Y."/>
        </authorList>
    </citation>
    <scope>NUCLEOTIDE SEQUENCE</scope>
</reference>
<dbReference type="AlphaFoldDB" id="A0A811SHJ6"/>
<feature type="compositionally biased region" description="Basic and acidic residues" evidence="6">
    <location>
        <begin position="359"/>
        <end position="370"/>
    </location>
</feature>
<dbReference type="PANTHER" id="PTHR13316">
    <property type="entry name" value="ZINC FINGER, CCHC DOMAIN CONTAINING 8"/>
    <property type="match status" value="1"/>
</dbReference>
<keyword evidence="2" id="KW-0479">Metal-binding</keyword>
<dbReference type="PANTHER" id="PTHR13316:SF0">
    <property type="entry name" value="ZINC FINGER CCHC DOMAIN-CONTAINING PROTEIN 8"/>
    <property type="match status" value="1"/>
</dbReference>
<evidence type="ECO:0000259" key="7">
    <source>
        <dbReference type="Pfam" id="PF04046"/>
    </source>
</evidence>
<evidence type="ECO:0000256" key="3">
    <source>
        <dbReference type="ARBA" id="ARBA00022771"/>
    </source>
</evidence>
<protein>
    <recommendedName>
        <fullName evidence="7">PSP proline-rich domain-containing protein</fullName>
    </recommendedName>
</protein>
<evidence type="ECO:0000256" key="5">
    <source>
        <dbReference type="ARBA" id="ARBA00023242"/>
    </source>
</evidence>
<dbReference type="EMBL" id="CAJGYO010000448">
    <property type="protein sequence ID" value="CAD6342301.1"/>
    <property type="molecule type" value="Genomic_DNA"/>
</dbReference>
<feature type="domain" description="PSP proline-rich" evidence="7">
    <location>
        <begin position="263"/>
        <end position="286"/>
    </location>
</feature>
<name>A0A811SHJ6_9POAL</name>
<proteinExistence type="predicted"/>
<organism evidence="8 9">
    <name type="scientific">Miscanthus lutarioriparius</name>
    <dbReference type="NCBI Taxonomy" id="422564"/>
    <lineage>
        <taxon>Eukaryota</taxon>
        <taxon>Viridiplantae</taxon>
        <taxon>Streptophyta</taxon>
        <taxon>Embryophyta</taxon>
        <taxon>Tracheophyta</taxon>
        <taxon>Spermatophyta</taxon>
        <taxon>Magnoliopsida</taxon>
        <taxon>Liliopsida</taxon>
        <taxon>Poales</taxon>
        <taxon>Poaceae</taxon>
        <taxon>PACMAD clade</taxon>
        <taxon>Panicoideae</taxon>
        <taxon>Andropogonodae</taxon>
        <taxon>Andropogoneae</taxon>
        <taxon>Saccharinae</taxon>
        <taxon>Miscanthus</taxon>
    </lineage>
</organism>
<comment type="caution">
    <text evidence="8">The sequence shown here is derived from an EMBL/GenBank/DDBJ whole genome shotgun (WGS) entry which is preliminary data.</text>
</comment>
<dbReference type="InterPro" id="IPR006568">
    <property type="entry name" value="PSP_pro-rich"/>
</dbReference>
<dbReference type="OrthoDB" id="8026949at2759"/>
<evidence type="ECO:0000256" key="4">
    <source>
        <dbReference type="ARBA" id="ARBA00022833"/>
    </source>
</evidence>
<dbReference type="InterPro" id="IPR052115">
    <property type="entry name" value="NEXT_complex_subunit_ZCCHC8"/>
</dbReference>
<evidence type="ECO:0000313" key="8">
    <source>
        <dbReference type="EMBL" id="CAD6342301.1"/>
    </source>
</evidence>
<evidence type="ECO:0000256" key="1">
    <source>
        <dbReference type="ARBA" id="ARBA00004123"/>
    </source>
</evidence>
<gene>
    <name evidence="8" type="ORF">NCGR_LOCUS66399</name>
</gene>
<evidence type="ECO:0000313" key="9">
    <source>
        <dbReference type="Proteomes" id="UP000604825"/>
    </source>
</evidence>
<dbReference type="GO" id="GO:0008270">
    <property type="term" value="F:zinc ion binding"/>
    <property type="evidence" value="ECO:0007669"/>
    <property type="project" value="UniProtKB-KW"/>
</dbReference>
<dbReference type="Proteomes" id="UP000604825">
    <property type="component" value="Unassembled WGS sequence"/>
</dbReference>
<keyword evidence="3" id="KW-0863">Zinc-finger</keyword>